<dbReference type="InterPro" id="IPR036865">
    <property type="entry name" value="CRAL-TRIO_dom_sf"/>
</dbReference>
<dbReference type="SUPFAM" id="SSF52087">
    <property type="entry name" value="CRAL/TRIO domain"/>
    <property type="match status" value="1"/>
</dbReference>
<dbReference type="PROSITE" id="PS50191">
    <property type="entry name" value="CRAL_TRIO"/>
    <property type="match status" value="1"/>
</dbReference>
<evidence type="ECO:0000313" key="4">
    <source>
        <dbReference type="EMBL" id="KAJ3121197.1"/>
    </source>
</evidence>
<reference evidence="4" key="1">
    <citation type="submission" date="2020-05" db="EMBL/GenBank/DDBJ databases">
        <title>Phylogenomic resolution of chytrid fungi.</title>
        <authorList>
            <person name="Stajich J.E."/>
            <person name="Amses K."/>
            <person name="Simmons R."/>
            <person name="Seto K."/>
            <person name="Myers J."/>
            <person name="Bonds A."/>
            <person name="Quandt C.A."/>
            <person name="Barry K."/>
            <person name="Liu P."/>
            <person name="Grigoriev I."/>
            <person name="Longcore J.E."/>
            <person name="James T.Y."/>
        </authorList>
    </citation>
    <scope>NUCLEOTIDE SEQUENCE</scope>
    <source>
        <strain evidence="4">JEL0513</strain>
    </source>
</reference>
<accession>A0AAD5T2H0</accession>
<comment type="caution">
    <text evidence="4">The sequence shown here is derived from an EMBL/GenBank/DDBJ whole genome shotgun (WGS) entry which is preliminary data.</text>
</comment>
<evidence type="ECO:0000259" key="3">
    <source>
        <dbReference type="PROSITE" id="PS50191"/>
    </source>
</evidence>
<protein>
    <recommendedName>
        <fullName evidence="3">CRAL-TRIO domain-containing protein</fullName>
    </recommendedName>
</protein>
<dbReference type="InterPro" id="IPR052432">
    <property type="entry name" value="PITP/CRAL-TRIO"/>
</dbReference>
<keyword evidence="2" id="KW-0812">Transmembrane</keyword>
<feature type="transmembrane region" description="Helical" evidence="2">
    <location>
        <begin position="221"/>
        <end position="243"/>
    </location>
</feature>
<dbReference type="Proteomes" id="UP001211907">
    <property type="component" value="Unassembled WGS sequence"/>
</dbReference>
<dbReference type="PANTHER" id="PTHR46590:SF4">
    <property type="entry name" value="CRAL-TRIO DOMAIN-CONTAINING PROTEIN"/>
    <property type="match status" value="1"/>
</dbReference>
<dbReference type="EMBL" id="JADGJH010000900">
    <property type="protein sequence ID" value="KAJ3121197.1"/>
    <property type="molecule type" value="Genomic_DNA"/>
</dbReference>
<feature type="region of interest" description="Disordered" evidence="1">
    <location>
        <begin position="1047"/>
        <end position="1066"/>
    </location>
</feature>
<name>A0AAD5T2H0_9FUNG</name>
<keyword evidence="2" id="KW-0472">Membrane</keyword>
<gene>
    <name evidence="4" type="ORF">HK100_012490</name>
</gene>
<proteinExistence type="predicted"/>
<dbReference type="Gene3D" id="3.40.525.10">
    <property type="entry name" value="CRAL-TRIO lipid binding domain"/>
    <property type="match status" value="1"/>
</dbReference>
<dbReference type="SMART" id="SM00516">
    <property type="entry name" value="SEC14"/>
    <property type="match status" value="1"/>
</dbReference>
<evidence type="ECO:0000256" key="2">
    <source>
        <dbReference type="SAM" id="Phobius"/>
    </source>
</evidence>
<dbReference type="PANTHER" id="PTHR46590">
    <property type="entry name" value="PHOSPHATIDYLINOSITOL TRANSFER PROTEIN CSR1-RELATED"/>
    <property type="match status" value="1"/>
</dbReference>
<dbReference type="CDD" id="cd00170">
    <property type="entry name" value="SEC14"/>
    <property type="match status" value="1"/>
</dbReference>
<dbReference type="InterPro" id="IPR001251">
    <property type="entry name" value="CRAL-TRIO_dom"/>
</dbReference>
<sequence length="1372" mass="150330">MSANHLDSGMQPKSILKAKSFEIDPKSQSFNSYKSNSAVYLSRLLPHCQGSLTQSNDTTNQNTALKNVETVRDSNSSDTPATHINPLRVSFGLRKPLVEEQIQLQLQQLQFQQLQQLQQQHQHEIYKENEGDSKSTITSEIVNDVDSKENVNQLFSGELIEKSNRDSFPNVKSVRSSQSSKGETTALGKVFATFHSLHQNFLESKIYLYYRLTVDNSRNQILAIAGAQLIIFMTIFFVNQFVLGYNLPSIRLYNLIHAVLAFQGKLLLALGWQLSHLVRKSVVAKQLLFSKKGIPLNQISNADPESCRQIIRAFLACLVCTELSLWTLSYFMDWVPTQTYLGDFDCVPVTYNTPWNFTDDLPTFIAANSELGLLQVFGLPITSGIIGGYSAIPALAPATSFAMNGPGVVFLVQTICANAVASQIELSETTAIRILTSEYWGQIYSFDLEIIFPAGTHAVAEYAQNDLTQKCEVSVVSGSAVVSFQYVLDIWDSITATAINEITINGSVSVTLENSAEVNFGQLHQLLLDSENYYGNVTYWISEGIKLGLNSSNLKSIVTRGSSATILNWGILSNGLYDPMKTWRSISAVVALIGHYVLDQYDGNDSASCPYQVLLSAGVFSQLIVVLLWFLVAGGGPELDKAVKIIDNPLRTVYYMRKSAERVIEQIKGADIGEISLWQHFSQVQVRFGEDKETRGCEIGRLILDDPSRDSVSALKLQQMTQSALDEIRQRLFGDAEGRDGKGVDVDQVVRVLGPVISDAAYVARFAGKTTGKTGTGKSGRAGRTPTQLLRDDGLWRLGLAASTPPPPPASRAALTPAARRLAESVFRFHGCDRRRRPCLVVTLANYSRDADSAAFTAALVHVLEVARRRIAYANRDSDSHVPLVLNLAVIVDLEGVGLNNINYELMPAIISLFYSHYPSIFGVLYVLNFGWLHSGIWSVVKRALSKEACEKLLFLTKPEMPLYFDPSFLLEEHGGTNTVCESPEIFEKFDRDTSPFDNPSPHISKAIQFIKSNLTPPCLDEKENAIPSASMPAITISSVTSHRTTRNTAFGKSPHLRPKKQANSIPSSPALDSFYTPLQSFKSPTLANSMEIWFDAPQEITQLLLSPAIPPETFSGASGASTRVAELFSPGMVETLGLAVGSSLTVADDAFALPDCAVCYDEKDSTSTMVCESIGELQYTVGTPRMMMFDNSVSGGCDGGLGSGGGRSSRGSTVSNSTAGDFVDAVALMQRNKKIGISHQQESGWPCGNCSCCCQKKNKQRHQSVLQKLSESVHILVLLPWTASLGIANFIADTATGRLFCCECQKNAMVAGSGLKERESLTIRLLATAIFTSTALAVFKWGKFSLNFPKHVGQLSILPMISQFATQLKLK</sequence>
<organism evidence="4 5">
    <name type="scientific">Physocladia obscura</name>
    <dbReference type="NCBI Taxonomy" id="109957"/>
    <lineage>
        <taxon>Eukaryota</taxon>
        <taxon>Fungi</taxon>
        <taxon>Fungi incertae sedis</taxon>
        <taxon>Chytridiomycota</taxon>
        <taxon>Chytridiomycota incertae sedis</taxon>
        <taxon>Chytridiomycetes</taxon>
        <taxon>Chytridiales</taxon>
        <taxon>Chytriomycetaceae</taxon>
        <taxon>Physocladia</taxon>
    </lineage>
</organism>
<dbReference type="Pfam" id="PF00650">
    <property type="entry name" value="CRAL_TRIO"/>
    <property type="match status" value="1"/>
</dbReference>
<evidence type="ECO:0000256" key="1">
    <source>
        <dbReference type="SAM" id="MobiDB-lite"/>
    </source>
</evidence>
<keyword evidence="2" id="KW-1133">Transmembrane helix</keyword>
<feature type="domain" description="CRAL-TRIO" evidence="3">
    <location>
        <begin position="829"/>
        <end position="982"/>
    </location>
</feature>
<keyword evidence="5" id="KW-1185">Reference proteome</keyword>
<evidence type="ECO:0000313" key="5">
    <source>
        <dbReference type="Proteomes" id="UP001211907"/>
    </source>
</evidence>